<evidence type="ECO:0000256" key="1">
    <source>
        <dbReference type="SAM" id="MobiDB-lite"/>
    </source>
</evidence>
<sequence length="285" mass="31417">MEPSFKYIKNPDQGNPESVSVETQSTEEQAKAAAKQTKRSAHKHGSSLGWGWFQGFNLFVTGCFLLICLGFAYFMMGSETHHEGPPKYAVDQTNTLGKAIFNPALPEEVRESFVYHPPVRRPKNEEKPVLEEIELISEAAQTQQPDLPTLSLVSASEEDDAPEAINLPGLQLEAHAETAPTTTETTDPQVSHLLKQAAGAMSRGHLSEPYPDSALALYRRALELEPSNGDALAGIDRLATHYLNLAKKAWAREDYFSALDYADLGLKADPLNPELNQLKAYLINQ</sequence>
<organism evidence="3 4">
    <name type="scientific">Wohlfahrtiimonas chitiniclastica</name>
    <dbReference type="NCBI Taxonomy" id="400946"/>
    <lineage>
        <taxon>Bacteria</taxon>
        <taxon>Pseudomonadati</taxon>
        <taxon>Pseudomonadota</taxon>
        <taxon>Gammaproteobacteria</taxon>
        <taxon>Cardiobacteriales</taxon>
        <taxon>Ignatzschineriaceae</taxon>
        <taxon>Wohlfahrtiimonas</taxon>
    </lineage>
</organism>
<evidence type="ECO:0000256" key="2">
    <source>
        <dbReference type="SAM" id="Phobius"/>
    </source>
</evidence>
<dbReference type="AlphaFoldDB" id="A0AB35C120"/>
<evidence type="ECO:0000313" key="4">
    <source>
        <dbReference type="Proteomes" id="UP000680020"/>
    </source>
</evidence>
<reference evidence="3" key="1">
    <citation type="submission" date="2021-03" db="EMBL/GenBank/DDBJ databases">
        <title>Identification and antibiotic profiling of Wohlfahrtiimonas chitiniclastica, an underestimated human pathogen.</title>
        <authorList>
            <person name="Kopf A."/>
            <person name="Bunk B."/>
            <person name="Coldewey S."/>
            <person name="Gunzer F."/>
            <person name="Riedel T."/>
            <person name="Schroettner P."/>
        </authorList>
    </citation>
    <scope>NUCLEOTIDE SEQUENCE</scope>
    <source>
        <strain evidence="3">DSM 100917</strain>
    </source>
</reference>
<dbReference type="EMBL" id="JAGIBU010000001">
    <property type="protein sequence ID" value="MBS7824088.1"/>
    <property type="molecule type" value="Genomic_DNA"/>
</dbReference>
<evidence type="ECO:0000313" key="3">
    <source>
        <dbReference type="EMBL" id="MBS7824088.1"/>
    </source>
</evidence>
<evidence type="ECO:0008006" key="5">
    <source>
        <dbReference type="Google" id="ProtNLM"/>
    </source>
</evidence>
<proteinExistence type="predicted"/>
<keyword evidence="2" id="KW-0812">Transmembrane</keyword>
<accession>A0AB35C120</accession>
<feature type="transmembrane region" description="Helical" evidence="2">
    <location>
        <begin position="52"/>
        <end position="74"/>
    </location>
</feature>
<dbReference type="Gene3D" id="1.25.40.10">
    <property type="entry name" value="Tetratricopeptide repeat domain"/>
    <property type="match status" value="1"/>
</dbReference>
<protein>
    <recommendedName>
        <fullName evidence="5">Tetratricopeptide repeat protein</fullName>
    </recommendedName>
</protein>
<keyword evidence="2" id="KW-1133">Transmembrane helix</keyword>
<feature type="compositionally biased region" description="Low complexity" evidence="1">
    <location>
        <begin position="17"/>
        <end position="26"/>
    </location>
</feature>
<dbReference type="Proteomes" id="UP000680020">
    <property type="component" value="Unassembled WGS sequence"/>
</dbReference>
<feature type="region of interest" description="Disordered" evidence="1">
    <location>
        <begin position="1"/>
        <end position="26"/>
    </location>
</feature>
<gene>
    <name evidence="3" type="ORF">J7561_02575</name>
</gene>
<name>A0AB35C120_9GAMM</name>
<keyword evidence="2" id="KW-0472">Membrane</keyword>
<comment type="caution">
    <text evidence="3">The sequence shown here is derived from an EMBL/GenBank/DDBJ whole genome shotgun (WGS) entry which is preliminary data.</text>
</comment>
<dbReference type="RefSeq" id="WP_008314280.1">
    <property type="nucleotide sequence ID" value="NZ_CP115969.1"/>
</dbReference>
<dbReference type="GeneID" id="58262837"/>
<dbReference type="SUPFAM" id="SSF48452">
    <property type="entry name" value="TPR-like"/>
    <property type="match status" value="1"/>
</dbReference>
<dbReference type="InterPro" id="IPR011990">
    <property type="entry name" value="TPR-like_helical_dom_sf"/>
</dbReference>